<organism evidence="2 3">
    <name type="scientific">Necator americanus</name>
    <name type="common">Human hookworm</name>
    <dbReference type="NCBI Taxonomy" id="51031"/>
    <lineage>
        <taxon>Eukaryota</taxon>
        <taxon>Metazoa</taxon>
        <taxon>Ecdysozoa</taxon>
        <taxon>Nematoda</taxon>
        <taxon>Chromadorea</taxon>
        <taxon>Rhabditida</taxon>
        <taxon>Rhabditina</taxon>
        <taxon>Rhabditomorpha</taxon>
        <taxon>Strongyloidea</taxon>
        <taxon>Ancylostomatidae</taxon>
        <taxon>Bunostominae</taxon>
        <taxon>Necator</taxon>
    </lineage>
</organism>
<protein>
    <submittedName>
        <fullName evidence="2">Uncharacterized protein</fullName>
    </submittedName>
</protein>
<keyword evidence="1" id="KW-0472">Membrane</keyword>
<keyword evidence="1" id="KW-1133">Transmembrane helix</keyword>
<name>A0ABR1CFF4_NECAM</name>
<keyword evidence="1" id="KW-0812">Transmembrane</keyword>
<evidence type="ECO:0000313" key="3">
    <source>
        <dbReference type="Proteomes" id="UP001303046"/>
    </source>
</evidence>
<sequence>MSVDDSDSHSGRKRKVNIGNAEDWGDDVSIISRSDKPSVGTIILKISLGIIFIGSATGAIVYSVINSEESQNQSVDANTTLYFPYDIDQECFNGTLTMMYRKDFQNGQQQYQYVYYGTDWVQDATKKRLYHRVGLTPADWQYSYYVFEEVTFFQTKRRCTKMDQGYADFLESMGLTYIRKKRDEKVQLNGHYREVMVYEGEPPDDVSINGKHPSLIRGYSSVQRNVTYGWELYFSHTTNFSLFAQEYWYPSMRSRKPDWSIFNDIPNECLNS</sequence>
<reference evidence="2 3" key="1">
    <citation type="submission" date="2023-08" db="EMBL/GenBank/DDBJ databases">
        <title>A Necator americanus chromosomal reference genome.</title>
        <authorList>
            <person name="Ilik V."/>
            <person name="Petrzelkova K.J."/>
            <person name="Pardy F."/>
            <person name="Fuh T."/>
            <person name="Niatou-Singa F.S."/>
            <person name="Gouil Q."/>
            <person name="Baker L."/>
            <person name="Ritchie M.E."/>
            <person name="Jex A.R."/>
            <person name="Gazzola D."/>
            <person name="Li H."/>
            <person name="Toshio Fujiwara R."/>
            <person name="Zhan B."/>
            <person name="Aroian R.V."/>
            <person name="Pafco B."/>
            <person name="Schwarz E.M."/>
        </authorList>
    </citation>
    <scope>NUCLEOTIDE SEQUENCE [LARGE SCALE GENOMIC DNA]</scope>
    <source>
        <strain evidence="2 3">Aroian</strain>
        <tissue evidence="2">Whole animal</tissue>
    </source>
</reference>
<proteinExistence type="predicted"/>
<dbReference type="EMBL" id="JAVFWL010000002">
    <property type="protein sequence ID" value="KAK6736580.1"/>
    <property type="molecule type" value="Genomic_DNA"/>
</dbReference>
<gene>
    <name evidence="2" type="primary">Necator_chrII.g7129</name>
    <name evidence="2" type="ORF">RB195_019336</name>
</gene>
<evidence type="ECO:0000313" key="2">
    <source>
        <dbReference type="EMBL" id="KAK6736580.1"/>
    </source>
</evidence>
<accession>A0ABR1CFF4</accession>
<comment type="caution">
    <text evidence="2">The sequence shown here is derived from an EMBL/GenBank/DDBJ whole genome shotgun (WGS) entry which is preliminary data.</text>
</comment>
<feature type="transmembrane region" description="Helical" evidence="1">
    <location>
        <begin position="42"/>
        <end position="65"/>
    </location>
</feature>
<evidence type="ECO:0000256" key="1">
    <source>
        <dbReference type="SAM" id="Phobius"/>
    </source>
</evidence>
<keyword evidence="3" id="KW-1185">Reference proteome</keyword>
<dbReference type="Proteomes" id="UP001303046">
    <property type="component" value="Unassembled WGS sequence"/>
</dbReference>